<dbReference type="RefSeq" id="WP_204907583.1">
    <property type="nucleotide sequence ID" value="NZ_JACJLV010000001.1"/>
</dbReference>
<dbReference type="NCBIfam" id="NF038093">
    <property type="entry name" value="GrdX"/>
    <property type="match status" value="1"/>
</dbReference>
<keyword evidence="2" id="KW-1185">Reference proteome</keyword>
<reference evidence="1" key="1">
    <citation type="submission" date="2020-08" db="EMBL/GenBank/DDBJ databases">
        <authorList>
            <person name="Cejkova D."/>
            <person name="Kubasova T."/>
            <person name="Jahodarova E."/>
            <person name="Rychlik I."/>
        </authorList>
    </citation>
    <scope>NUCLEOTIDE SEQUENCE</scope>
    <source>
        <strain evidence="1">An420c</strain>
    </source>
</reference>
<comment type="caution">
    <text evidence="1">The sequence shown here is derived from an EMBL/GenBank/DDBJ whole genome shotgun (WGS) entry which is preliminary data.</text>
</comment>
<reference evidence="1" key="2">
    <citation type="journal article" date="2021" name="Sci. Rep.">
        <title>The distribution of antibiotic resistance genes in chicken gut microbiota commensals.</title>
        <authorList>
            <person name="Juricova H."/>
            <person name="Matiasovicova J."/>
            <person name="Kubasova T."/>
            <person name="Cejkova D."/>
            <person name="Rychlik I."/>
        </authorList>
    </citation>
    <scope>NUCLEOTIDE SEQUENCE</scope>
    <source>
        <strain evidence="1">An420c</strain>
    </source>
</reference>
<protein>
    <submittedName>
        <fullName evidence="1">GrdX family protein</fullName>
    </submittedName>
</protein>
<evidence type="ECO:0000313" key="2">
    <source>
        <dbReference type="Proteomes" id="UP000713880"/>
    </source>
</evidence>
<dbReference type="InterPro" id="IPR047735">
    <property type="entry name" value="GrdX-like"/>
</dbReference>
<name>A0A938XFX2_9CLOT</name>
<dbReference type="EMBL" id="JACJLV010000001">
    <property type="protein sequence ID" value="MBM6825505.1"/>
    <property type="molecule type" value="Genomic_DNA"/>
</dbReference>
<organism evidence="1 2">
    <name type="scientific">Mordavella massiliensis</name>
    <dbReference type="NCBI Taxonomy" id="1871024"/>
    <lineage>
        <taxon>Bacteria</taxon>
        <taxon>Bacillati</taxon>
        <taxon>Bacillota</taxon>
        <taxon>Clostridia</taxon>
        <taxon>Eubacteriales</taxon>
        <taxon>Clostridiaceae</taxon>
        <taxon>Mordavella</taxon>
    </lineage>
</organism>
<dbReference type="Proteomes" id="UP000713880">
    <property type="component" value="Unassembled WGS sequence"/>
</dbReference>
<sequence>MQDGYIVLTNNPLVFEKLHSTHELIYREVSYEDILKEARDMIHQGHQLLTHPLSGSVKPNETPYKSMLLSKSKGRMDQASVRLIEYALDACKKFHFRGDQFQSDVYEDFQMIDWTLLESGMTSADVWR</sequence>
<accession>A0A938XFX2</accession>
<proteinExistence type="predicted"/>
<evidence type="ECO:0000313" key="1">
    <source>
        <dbReference type="EMBL" id="MBM6825505.1"/>
    </source>
</evidence>
<gene>
    <name evidence="1" type="ORF">H6A13_00080</name>
</gene>
<dbReference type="AlphaFoldDB" id="A0A938XFX2"/>